<dbReference type="EMBL" id="CH902620">
    <property type="protein sequence ID" value="EDV32224.1"/>
    <property type="molecule type" value="Genomic_DNA"/>
</dbReference>
<sequence>MAGGNTPRVIQVTNIAPQATKDQMQTLFGNIGKIEEIRLYPTIRDVSCPVQSRICYVKYTDTSSVPVAQHLTNTVFIDRALIVIPVLAIPEEYRALEMLKNGTIVPGLQKPDSKLPPEVINRIEGQLPQQVIKTYDPKLVEFNLPEYPALPSFYDARKIEEIRRTIIVCDVKNEWRLDDLMECFQRAGEVKYARWAEKENKTYCMIEFCEQTSIIHALRMQGQEFKGGHLNVYHSTYSITKPEAKSNEAAQAEIEEAMTIVKEAQSMISAAIDPVIGMLAKDKRRRSRSRSRSRERRTSRSRSHRSSSRRRSRRSGSRERRSVSRSRRSRSRGKHSSRSRSKRSRSRHRRSTSRSRRSRSRGGKHSRSSRSRGKRSRSRHRRSTSRSRRSRSHGAGGGGSGSGKRSRSRERSKKSHRSEKHSSRSPRSRSKRSSLSPPLAISSMKSRSSRSKDPVAVSSKLSRRRERSRTPETRKLKSISEDMEAKNSRSSADSKSRKSVSVEKSDNMDISNSP</sequence>
<dbReference type="CDD" id="cd12260">
    <property type="entry name" value="RRM2_SREK1"/>
    <property type="match status" value="1"/>
</dbReference>
<accession>B3MPA5</accession>
<dbReference type="InterPro" id="IPR000504">
    <property type="entry name" value="RRM_dom"/>
</dbReference>
<dbReference type="InterPro" id="IPR034192">
    <property type="entry name" value="SREK1_RRM2"/>
</dbReference>
<dbReference type="InterPro" id="IPR012677">
    <property type="entry name" value="Nucleotide-bd_a/b_plait_sf"/>
</dbReference>
<reference evidence="5 6" key="1">
    <citation type="journal article" date="2007" name="Nature">
        <title>Evolution of genes and genomes on the Drosophila phylogeny.</title>
        <authorList>
            <consortium name="Drosophila 12 Genomes Consortium"/>
            <person name="Clark A.G."/>
            <person name="Eisen M.B."/>
            <person name="Smith D.R."/>
            <person name="Bergman C.M."/>
            <person name="Oliver B."/>
            <person name="Markow T.A."/>
            <person name="Kaufman T.C."/>
            <person name="Kellis M."/>
            <person name="Gelbart W."/>
            <person name="Iyer V.N."/>
            <person name="Pollard D.A."/>
            <person name="Sackton T.B."/>
            <person name="Larracuente A.M."/>
            <person name="Singh N.D."/>
            <person name="Abad J.P."/>
            <person name="Abt D.N."/>
            <person name="Adryan B."/>
            <person name="Aguade M."/>
            <person name="Akashi H."/>
            <person name="Anderson W.W."/>
            <person name="Aquadro C.F."/>
            <person name="Ardell D.H."/>
            <person name="Arguello R."/>
            <person name="Artieri C.G."/>
            <person name="Barbash D.A."/>
            <person name="Barker D."/>
            <person name="Barsanti P."/>
            <person name="Batterham P."/>
            <person name="Batzoglou S."/>
            <person name="Begun D."/>
            <person name="Bhutkar A."/>
            <person name="Blanco E."/>
            <person name="Bosak S.A."/>
            <person name="Bradley R.K."/>
            <person name="Brand A.D."/>
            <person name="Brent M.R."/>
            <person name="Brooks A.N."/>
            <person name="Brown R.H."/>
            <person name="Butlin R.K."/>
            <person name="Caggese C."/>
            <person name="Calvi B.R."/>
            <person name="Bernardo de Carvalho A."/>
            <person name="Caspi A."/>
            <person name="Castrezana S."/>
            <person name="Celniker S.E."/>
            <person name="Chang J.L."/>
            <person name="Chapple C."/>
            <person name="Chatterji S."/>
            <person name="Chinwalla A."/>
            <person name="Civetta A."/>
            <person name="Clifton S.W."/>
            <person name="Comeron J.M."/>
            <person name="Costello J.C."/>
            <person name="Coyne J.A."/>
            <person name="Daub J."/>
            <person name="David R.G."/>
            <person name="Delcher A.L."/>
            <person name="Delehaunty K."/>
            <person name="Do C.B."/>
            <person name="Ebling H."/>
            <person name="Edwards K."/>
            <person name="Eickbush T."/>
            <person name="Evans J.D."/>
            <person name="Filipski A."/>
            <person name="Findeiss S."/>
            <person name="Freyhult E."/>
            <person name="Fulton L."/>
            <person name="Fulton R."/>
            <person name="Garcia A.C."/>
            <person name="Gardiner A."/>
            <person name="Garfield D.A."/>
            <person name="Garvin B.E."/>
            <person name="Gibson G."/>
            <person name="Gilbert D."/>
            <person name="Gnerre S."/>
            <person name="Godfrey J."/>
            <person name="Good R."/>
            <person name="Gotea V."/>
            <person name="Gravely B."/>
            <person name="Greenberg A.J."/>
            <person name="Griffiths-Jones S."/>
            <person name="Gross S."/>
            <person name="Guigo R."/>
            <person name="Gustafson E.A."/>
            <person name="Haerty W."/>
            <person name="Hahn M.W."/>
            <person name="Halligan D.L."/>
            <person name="Halpern A.L."/>
            <person name="Halter G.M."/>
            <person name="Han M.V."/>
            <person name="Heger A."/>
            <person name="Hillier L."/>
            <person name="Hinrichs A.S."/>
            <person name="Holmes I."/>
            <person name="Hoskins R.A."/>
            <person name="Hubisz M.J."/>
            <person name="Hultmark D."/>
            <person name="Huntley M.A."/>
            <person name="Jaffe D.B."/>
            <person name="Jagadeeshan S."/>
            <person name="Jeck W.R."/>
            <person name="Johnson J."/>
            <person name="Jones C.D."/>
            <person name="Jordan W.C."/>
            <person name="Karpen G.H."/>
            <person name="Kataoka E."/>
            <person name="Keightley P.D."/>
            <person name="Kheradpour P."/>
            <person name="Kirkness E.F."/>
            <person name="Koerich L.B."/>
            <person name="Kristiansen K."/>
            <person name="Kudrna D."/>
            <person name="Kulathinal R.J."/>
            <person name="Kumar S."/>
            <person name="Kwok R."/>
            <person name="Lander E."/>
            <person name="Langley C.H."/>
            <person name="Lapoint R."/>
            <person name="Lazzaro B.P."/>
            <person name="Lee S.J."/>
            <person name="Levesque L."/>
            <person name="Li R."/>
            <person name="Lin C.F."/>
            <person name="Lin M.F."/>
            <person name="Lindblad-Toh K."/>
            <person name="Llopart A."/>
            <person name="Long M."/>
            <person name="Low L."/>
            <person name="Lozovsky E."/>
            <person name="Lu J."/>
            <person name="Luo M."/>
            <person name="Machado C.A."/>
            <person name="Makalowski W."/>
            <person name="Marzo M."/>
            <person name="Matsuda M."/>
            <person name="Matzkin L."/>
            <person name="McAllister B."/>
            <person name="McBride C.S."/>
            <person name="McKernan B."/>
            <person name="McKernan K."/>
            <person name="Mendez-Lago M."/>
            <person name="Minx P."/>
            <person name="Mollenhauer M.U."/>
            <person name="Montooth K."/>
            <person name="Mount S.M."/>
            <person name="Mu X."/>
            <person name="Myers E."/>
            <person name="Negre B."/>
            <person name="Newfeld S."/>
            <person name="Nielsen R."/>
            <person name="Noor M.A."/>
            <person name="O'Grady P."/>
            <person name="Pachter L."/>
            <person name="Papaceit M."/>
            <person name="Parisi M.J."/>
            <person name="Parisi M."/>
            <person name="Parts L."/>
            <person name="Pedersen J.S."/>
            <person name="Pesole G."/>
            <person name="Phillippy A.M."/>
            <person name="Ponting C.P."/>
            <person name="Pop M."/>
            <person name="Porcelli D."/>
            <person name="Powell J.R."/>
            <person name="Prohaska S."/>
            <person name="Pruitt K."/>
            <person name="Puig M."/>
            <person name="Quesneville H."/>
            <person name="Ram K.R."/>
            <person name="Rand D."/>
            <person name="Rasmussen M.D."/>
            <person name="Reed L.K."/>
            <person name="Reenan R."/>
            <person name="Reily A."/>
            <person name="Remington K.A."/>
            <person name="Rieger T.T."/>
            <person name="Ritchie M.G."/>
            <person name="Robin C."/>
            <person name="Rogers Y.H."/>
            <person name="Rohde C."/>
            <person name="Rozas J."/>
            <person name="Rubenfield M.J."/>
            <person name="Ruiz A."/>
            <person name="Russo S."/>
            <person name="Salzberg S.L."/>
            <person name="Sanchez-Gracia A."/>
            <person name="Saranga D.J."/>
            <person name="Sato H."/>
            <person name="Schaeffer S.W."/>
            <person name="Schatz M.C."/>
            <person name="Schlenke T."/>
            <person name="Schwartz R."/>
            <person name="Segarra C."/>
            <person name="Singh R.S."/>
            <person name="Sirot L."/>
            <person name="Sirota M."/>
            <person name="Sisneros N.B."/>
            <person name="Smith C.D."/>
            <person name="Smith T.F."/>
            <person name="Spieth J."/>
            <person name="Stage D.E."/>
            <person name="Stark A."/>
            <person name="Stephan W."/>
            <person name="Strausberg R.L."/>
            <person name="Strempel S."/>
            <person name="Sturgill D."/>
            <person name="Sutton G."/>
            <person name="Sutton G.G."/>
            <person name="Tao W."/>
            <person name="Teichmann S."/>
            <person name="Tobari Y.N."/>
            <person name="Tomimura Y."/>
            <person name="Tsolas J.M."/>
            <person name="Valente V.L."/>
            <person name="Venter E."/>
            <person name="Venter J.C."/>
            <person name="Vicario S."/>
            <person name="Vieira F.G."/>
            <person name="Vilella A.J."/>
            <person name="Villasante A."/>
            <person name="Walenz B."/>
            <person name="Wang J."/>
            <person name="Wasserman M."/>
            <person name="Watts T."/>
            <person name="Wilson D."/>
            <person name="Wilson R.K."/>
            <person name="Wing R.A."/>
            <person name="Wolfner M.F."/>
            <person name="Wong A."/>
            <person name="Wong G.K."/>
            <person name="Wu C.I."/>
            <person name="Wu G."/>
            <person name="Yamamoto D."/>
            <person name="Yang H.P."/>
            <person name="Yang S.P."/>
            <person name="Yorke J.A."/>
            <person name="Yoshida K."/>
            <person name="Zdobnov E."/>
            <person name="Zhang P."/>
            <person name="Zhang Y."/>
            <person name="Zimin A.V."/>
            <person name="Baldwin J."/>
            <person name="Abdouelleil A."/>
            <person name="Abdulkadir J."/>
            <person name="Abebe A."/>
            <person name="Abera B."/>
            <person name="Abreu J."/>
            <person name="Acer S.C."/>
            <person name="Aftuck L."/>
            <person name="Alexander A."/>
            <person name="An P."/>
            <person name="Anderson E."/>
            <person name="Anderson S."/>
            <person name="Arachi H."/>
            <person name="Azer M."/>
            <person name="Bachantsang P."/>
            <person name="Barry A."/>
            <person name="Bayul T."/>
            <person name="Berlin A."/>
            <person name="Bessette D."/>
            <person name="Bloom T."/>
            <person name="Blye J."/>
            <person name="Boguslavskiy L."/>
            <person name="Bonnet C."/>
            <person name="Boukhgalter B."/>
            <person name="Bourzgui I."/>
            <person name="Brown A."/>
            <person name="Cahill P."/>
            <person name="Channer S."/>
            <person name="Cheshatsang Y."/>
            <person name="Chuda L."/>
            <person name="Citroen M."/>
            <person name="Collymore A."/>
            <person name="Cooke P."/>
            <person name="Costello M."/>
            <person name="D'Aco K."/>
            <person name="Daza R."/>
            <person name="De Haan G."/>
            <person name="DeGray S."/>
            <person name="DeMaso C."/>
            <person name="Dhargay N."/>
            <person name="Dooley K."/>
            <person name="Dooley E."/>
            <person name="Doricent M."/>
            <person name="Dorje P."/>
            <person name="Dorjee K."/>
            <person name="Dupes A."/>
            <person name="Elong R."/>
            <person name="Falk J."/>
            <person name="Farina A."/>
            <person name="Faro S."/>
            <person name="Ferguson D."/>
            <person name="Fisher S."/>
            <person name="Foley C.D."/>
            <person name="Franke A."/>
            <person name="Friedrich D."/>
            <person name="Gadbois L."/>
            <person name="Gearin G."/>
            <person name="Gearin C.R."/>
            <person name="Giannoukos G."/>
            <person name="Goode T."/>
            <person name="Graham J."/>
            <person name="Grandbois E."/>
            <person name="Grewal S."/>
            <person name="Gyaltsen K."/>
            <person name="Hafez N."/>
            <person name="Hagos B."/>
            <person name="Hall J."/>
            <person name="Henson C."/>
            <person name="Hollinger A."/>
            <person name="Honan T."/>
            <person name="Huard M.D."/>
            <person name="Hughes L."/>
            <person name="Hurhula B."/>
            <person name="Husby M.E."/>
            <person name="Kamat A."/>
            <person name="Kanga B."/>
            <person name="Kashin S."/>
            <person name="Khazanovich D."/>
            <person name="Kisner P."/>
            <person name="Lance K."/>
            <person name="Lara M."/>
            <person name="Lee W."/>
            <person name="Lennon N."/>
            <person name="Letendre F."/>
            <person name="LeVine R."/>
            <person name="Lipovsky A."/>
            <person name="Liu X."/>
            <person name="Liu J."/>
            <person name="Liu S."/>
            <person name="Lokyitsang T."/>
            <person name="Lokyitsang Y."/>
            <person name="Lubonja R."/>
            <person name="Lui A."/>
            <person name="MacDonald P."/>
            <person name="Magnisalis V."/>
            <person name="Maru K."/>
            <person name="Matthews C."/>
            <person name="McCusker W."/>
            <person name="McDonough S."/>
            <person name="Mehta T."/>
            <person name="Meldrim J."/>
            <person name="Meneus L."/>
            <person name="Mihai O."/>
            <person name="Mihalev A."/>
            <person name="Mihova T."/>
            <person name="Mittelman R."/>
            <person name="Mlenga V."/>
            <person name="Montmayeur A."/>
            <person name="Mulrain L."/>
            <person name="Navidi A."/>
            <person name="Naylor J."/>
            <person name="Negash T."/>
            <person name="Nguyen T."/>
            <person name="Nguyen N."/>
            <person name="Nicol R."/>
            <person name="Norbu C."/>
            <person name="Norbu N."/>
            <person name="Novod N."/>
            <person name="O'Neill B."/>
            <person name="Osman S."/>
            <person name="Markiewicz E."/>
            <person name="Oyono O.L."/>
            <person name="Patti C."/>
            <person name="Phunkhang P."/>
            <person name="Pierre F."/>
            <person name="Priest M."/>
            <person name="Raghuraman S."/>
            <person name="Rege F."/>
            <person name="Reyes R."/>
            <person name="Rise C."/>
            <person name="Rogov P."/>
            <person name="Ross K."/>
            <person name="Ryan E."/>
            <person name="Settipalli S."/>
            <person name="Shea T."/>
            <person name="Sherpa N."/>
            <person name="Shi L."/>
            <person name="Shih D."/>
            <person name="Sparrow T."/>
            <person name="Spaulding J."/>
            <person name="Stalker J."/>
            <person name="Stange-Thomann N."/>
            <person name="Stavropoulos S."/>
            <person name="Stone C."/>
            <person name="Strader C."/>
            <person name="Tesfaye S."/>
            <person name="Thomson T."/>
            <person name="Thoulutsang Y."/>
            <person name="Thoulutsang D."/>
            <person name="Topham K."/>
            <person name="Topping I."/>
            <person name="Tsamla T."/>
            <person name="Vassiliev H."/>
            <person name="Vo A."/>
            <person name="Wangchuk T."/>
            <person name="Wangdi T."/>
            <person name="Weiand M."/>
            <person name="Wilkinson J."/>
            <person name="Wilson A."/>
            <person name="Yadav S."/>
            <person name="Young G."/>
            <person name="Yu Q."/>
            <person name="Zembek L."/>
            <person name="Zhong D."/>
            <person name="Zimmer A."/>
            <person name="Zwirko Z."/>
            <person name="Jaffe D.B."/>
            <person name="Alvarez P."/>
            <person name="Brockman W."/>
            <person name="Butler J."/>
            <person name="Chin C."/>
            <person name="Gnerre S."/>
            <person name="Grabherr M."/>
            <person name="Kleber M."/>
            <person name="Mauceli E."/>
            <person name="MacCallum I."/>
        </authorList>
    </citation>
    <scope>NUCLEOTIDE SEQUENCE [LARGE SCALE GENOMIC DNA]</scope>
    <source>
        <strain evidence="6">Tucson 14024-0371.13</strain>
    </source>
</reference>
<feature type="compositionally biased region" description="Basic residues" evidence="3">
    <location>
        <begin position="404"/>
        <end position="432"/>
    </location>
</feature>
<dbReference type="GO" id="GO:0003729">
    <property type="term" value="F:mRNA binding"/>
    <property type="evidence" value="ECO:0007669"/>
    <property type="project" value="EnsemblMetazoa"/>
</dbReference>
<evidence type="ECO:0000259" key="4">
    <source>
        <dbReference type="PROSITE" id="PS50102"/>
    </source>
</evidence>
<feature type="compositionally biased region" description="Basic residues" evidence="3">
    <location>
        <begin position="282"/>
        <end position="315"/>
    </location>
</feature>
<evidence type="ECO:0000313" key="5">
    <source>
        <dbReference type="EMBL" id="EDV32224.1"/>
    </source>
</evidence>
<dbReference type="GO" id="GO:0005654">
    <property type="term" value="C:nucleoplasm"/>
    <property type="evidence" value="ECO:0007669"/>
    <property type="project" value="TreeGrafter"/>
</dbReference>
<keyword evidence="6" id="KW-1185">Reference proteome</keyword>
<dbReference type="KEGG" id="dan:6498528"/>
<dbReference type="AlphaFoldDB" id="B3MPA5"/>
<dbReference type="PANTHER" id="PTHR32343">
    <property type="entry name" value="SERINE/ARGININE-RICH SPLICING FACTOR"/>
    <property type="match status" value="1"/>
</dbReference>
<dbReference type="CTD" id="6729"/>
<evidence type="ECO:0000256" key="1">
    <source>
        <dbReference type="ARBA" id="ARBA00022884"/>
    </source>
</evidence>
<organism evidence="5 6">
    <name type="scientific">Drosophila ananassae</name>
    <name type="common">Fruit fly</name>
    <dbReference type="NCBI Taxonomy" id="7217"/>
    <lineage>
        <taxon>Eukaryota</taxon>
        <taxon>Metazoa</taxon>
        <taxon>Ecdysozoa</taxon>
        <taxon>Arthropoda</taxon>
        <taxon>Hexapoda</taxon>
        <taxon>Insecta</taxon>
        <taxon>Pterygota</taxon>
        <taxon>Neoptera</taxon>
        <taxon>Endopterygota</taxon>
        <taxon>Diptera</taxon>
        <taxon>Brachycera</taxon>
        <taxon>Muscomorpha</taxon>
        <taxon>Ephydroidea</taxon>
        <taxon>Drosophilidae</taxon>
        <taxon>Drosophila</taxon>
        <taxon>Sophophora</taxon>
    </lineage>
</organism>
<dbReference type="HOGENOM" id="CLU_030029_4_0_1"/>
<dbReference type="PANTHER" id="PTHR32343:SF22">
    <property type="entry name" value="LD29830P"/>
    <property type="match status" value="1"/>
</dbReference>
<dbReference type="FunFam" id="3.30.70.330:FF:000084">
    <property type="entry name" value="Serine/arginine-rich splicing factor 11 isoform 1"/>
    <property type="match status" value="1"/>
</dbReference>
<feature type="region of interest" description="Disordered" evidence="3">
    <location>
        <begin position="279"/>
        <end position="514"/>
    </location>
</feature>
<dbReference type="PROSITE" id="PS50102">
    <property type="entry name" value="RRM"/>
    <property type="match status" value="1"/>
</dbReference>
<dbReference type="GO" id="GO:0000381">
    <property type="term" value="P:regulation of alternative mRNA splicing, via spliceosome"/>
    <property type="evidence" value="ECO:0007669"/>
    <property type="project" value="EnsemblMetazoa"/>
</dbReference>
<evidence type="ECO:0000313" key="6">
    <source>
        <dbReference type="Proteomes" id="UP000007801"/>
    </source>
</evidence>
<dbReference type="GO" id="GO:0031440">
    <property type="term" value="P:regulation of mRNA 3'-end processing"/>
    <property type="evidence" value="ECO:0007669"/>
    <property type="project" value="EnsemblMetazoa"/>
</dbReference>
<evidence type="ECO:0000256" key="3">
    <source>
        <dbReference type="SAM" id="MobiDB-lite"/>
    </source>
</evidence>
<keyword evidence="1 2" id="KW-0694">RNA-binding</keyword>
<evidence type="ECO:0000256" key="2">
    <source>
        <dbReference type="PROSITE-ProRule" id="PRU00176"/>
    </source>
</evidence>
<dbReference type="SMART" id="SM00360">
    <property type="entry name" value="RRM"/>
    <property type="match status" value="2"/>
</dbReference>
<dbReference type="Pfam" id="PF00076">
    <property type="entry name" value="RRM_1"/>
    <property type="match status" value="2"/>
</dbReference>
<dbReference type="GeneID" id="6498528"/>
<name>B3MPA5_DROAN</name>
<dbReference type="SUPFAM" id="SSF54928">
    <property type="entry name" value="RNA-binding domain, RBD"/>
    <property type="match status" value="2"/>
</dbReference>
<dbReference type="FunFam" id="3.30.70.330:FF:000553">
    <property type="entry name" value="Splicing factor SRp54"/>
    <property type="match status" value="1"/>
</dbReference>
<dbReference type="STRING" id="7217.B3MPA5"/>
<dbReference type="OMA" id="SINRRHR"/>
<protein>
    <recommendedName>
        <fullName evidence="4">RRM domain-containing protein</fullName>
    </recommendedName>
</protein>
<dbReference type="PhylomeDB" id="B3MPA5"/>
<dbReference type="InterPro" id="IPR035979">
    <property type="entry name" value="RBD_domain_sf"/>
</dbReference>
<gene>
    <name evidence="5" type="primary">Dana\GF15723</name>
    <name evidence="5" type="synonym">dana_GLEANR_16487</name>
    <name evidence="5" type="ORF">GF15723</name>
</gene>
<dbReference type="OrthoDB" id="7763451at2759"/>
<dbReference type="Gene3D" id="3.30.70.330">
    <property type="match status" value="2"/>
</dbReference>
<feature type="compositionally biased region" description="Basic and acidic residues" evidence="3">
    <location>
        <begin position="468"/>
        <end position="507"/>
    </location>
</feature>
<feature type="domain" description="RRM" evidence="4">
    <location>
        <begin position="164"/>
        <end position="237"/>
    </location>
</feature>
<dbReference type="GO" id="GO:0001178">
    <property type="term" value="P:regulation of transcriptional start site selection at RNA polymerase II promoter"/>
    <property type="evidence" value="ECO:0007669"/>
    <property type="project" value="EnsemblMetazoa"/>
</dbReference>
<dbReference type="Proteomes" id="UP000007801">
    <property type="component" value="Unassembled WGS sequence"/>
</dbReference>
<feature type="compositionally biased region" description="Basic residues" evidence="3">
    <location>
        <begin position="323"/>
        <end position="392"/>
    </location>
</feature>
<dbReference type="InParanoid" id="B3MPA5"/>
<proteinExistence type="predicted"/>
<dbReference type="GO" id="GO:0008187">
    <property type="term" value="F:poly-pyrimidine tract binding"/>
    <property type="evidence" value="ECO:0007669"/>
    <property type="project" value="EnsemblMetazoa"/>
</dbReference>
<dbReference type="CDD" id="cd12259">
    <property type="entry name" value="RRM_SRSF11_SREK1"/>
    <property type="match status" value="1"/>
</dbReference>
<dbReference type="eggNOG" id="KOG4676">
    <property type="taxonomic scope" value="Eukaryota"/>
</dbReference>
<dbReference type="FunCoup" id="B3MPA5">
    <property type="interactions" value="385"/>
</dbReference>